<dbReference type="EMBL" id="JAUSQX010000001">
    <property type="protein sequence ID" value="MDP9806058.1"/>
    <property type="molecule type" value="Genomic_DNA"/>
</dbReference>
<proteinExistence type="predicted"/>
<dbReference type="RefSeq" id="WP_307682302.1">
    <property type="nucleotide sequence ID" value="NZ_JAUSQX010000001.1"/>
</dbReference>
<evidence type="ECO:0000313" key="2">
    <source>
        <dbReference type="Proteomes" id="UP001243212"/>
    </source>
</evidence>
<reference evidence="1 2" key="1">
    <citation type="submission" date="2023-07" db="EMBL/GenBank/DDBJ databases">
        <title>Sequencing the genomes of 1000 actinobacteria strains.</title>
        <authorList>
            <person name="Klenk H.-P."/>
        </authorList>
    </citation>
    <scope>NUCLEOTIDE SEQUENCE [LARGE SCALE GENOMIC DNA]</scope>
    <source>
        <strain evidence="1 2">DSM 17163</strain>
    </source>
</reference>
<evidence type="ECO:0000313" key="1">
    <source>
        <dbReference type="EMBL" id="MDP9806058.1"/>
    </source>
</evidence>
<dbReference type="Proteomes" id="UP001243212">
    <property type="component" value="Unassembled WGS sequence"/>
</dbReference>
<gene>
    <name evidence="1" type="ORF">J2S70_000640</name>
</gene>
<protein>
    <submittedName>
        <fullName evidence="1">Uncharacterized protein</fullName>
    </submittedName>
</protein>
<comment type="caution">
    <text evidence="1">The sequence shown here is derived from an EMBL/GenBank/DDBJ whole genome shotgun (WGS) entry which is preliminary data.</text>
</comment>
<keyword evidence="2" id="KW-1185">Reference proteome</keyword>
<accession>A0ABT9NGY3</accession>
<name>A0ABT9NGY3_9ACTO</name>
<sequence>MSVSKRAIAAVAIAAAVIGAIIALVLSSRDRGDYESAELASEGAEGEDETRAISAASPQLEQPAIADHTSAEAATLDISKALFESAPVVIVAAQDSWAVASYGALLGVPALVTDNSAAEQEISQEMFNELDRLQAEVVLVEGIAAEQIPGYETYALAEAAPTFAQELGIELTFADEPADVQSGLAGFGSLVYADEPAEFTPVEGDFKQAERSENTVVLTDGAHLVAIGSAVGAGAAVQLSPIDPRASSQTITVLDGAENVAAVFGEENPDLPWQIETATTGTQLPGGGQLVFDGKRYIALYGSPHTSTLGVLGEQGVEETIVRAQEHAAPYQELTDDQVIPALEIIVTVASGAPGDDGNYSNEWALEGFIPLIEAAQEAGQYVVLDFQPGRADFLTQVQQYEPLFEYPHVGVALDPEWRLGPDEMPLSRIGHVEIDEVNAVVDYLADFTREQDLPQKMLILHQFQVQMLRDIEQLDQSRSELAILIHVDGQGSQNAKQDTWRTLVNNAQNVQYWGWKNFYDEDIPMLDPVGTYQVEPLPDFVSYQ</sequence>
<organism evidence="1 2">
    <name type="scientific">Trueperella bonasi</name>
    <dbReference type="NCBI Taxonomy" id="312286"/>
    <lineage>
        <taxon>Bacteria</taxon>
        <taxon>Bacillati</taxon>
        <taxon>Actinomycetota</taxon>
        <taxon>Actinomycetes</taxon>
        <taxon>Actinomycetales</taxon>
        <taxon>Actinomycetaceae</taxon>
        <taxon>Trueperella</taxon>
    </lineage>
</organism>